<dbReference type="Gene3D" id="3.40.1190.10">
    <property type="entry name" value="Mur-like, catalytic domain"/>
    <property type="match status" value="1"/>
</dbReference>
<gene>
    <name evidence="24" type="primary">folC</name>
    <name evidence="24" type="ORF">Lery_1132</name>
</gene>
<dbReference type="GO" id="GO:0004326">
    <property type="term" value="F:tetrahydrofolylpolyglutamate synthase activity"/>
    <property type="evidence" value="ECO:0007669"/>
    <property type="project" value="UniProtKB-EC"/>
</dbReference>
<evidence type="ECO:0000256" key="8">
    <source>
        <dbReference type="ARBA" id="ARBA00022598"/>
    </source>
</evidence>
<organism evidence="24 25">
    <name type="scientific">Legionella erythra</name>
    <dbReference type="NCBI Taxonomy" id="448"/>
    <lineage>
        <taxon>Bacteria</taxon>
        <taxon>Pseudomonadati</taxon>
        <taxon>Pseudomonadota</taxon>
        <taxon>Gammaproteobacteria</taxon>
        <taxon>Legionellales</taxon>
        <taxon>Legionellaceae</taxon>
        <taxon>Legionella</taxon>
    </lineage>
</organism>
<keyword evidence="10 21" id="KW-0547">Nucleotide-binding</keyword>
<evidence type="ECO:0000256" key="7">
    <source>
        <dbReference type="ARBA" id="ARBA00019357"/>
    </source>
</evidence>
<dbReference type="AlphaFoldDB" id="A0A0W0TRC9"/>
<dbReference type="PROSITE" id="PS01012">
    <property type="entry name" value="FOLYLPOLYGLU_SYNT_2"/>
    <property type="match status" value="1"/>
</dbReference>
<dbReference type="EMBL" id="LNYA01000023">
    <property type="protein sequence ID" value="KTC98078.1"/>
    <property type="molecule type" value="Genomic_DNA"/>
</dbReference>
<dbReference type="NCBIfam" id="TIGR01499">
    <property type="entry name" value="folC"/>
    <property type="match status" value="1"/>
</dbReference>
<evidence type="ECO:0000256" key="21">
    <source>
        <dbReference type="PIRNR" id="PIRNR001563"/>
    </source>
</evidence>
<evidence type="ECO:0000256" key="12">
    <source>
        <dbReference type="ARBA" id="ARBA00022842"/>
    </source>
</evidence>
<evidence type="ECO:0000256" key="13">
    <source>
        <dbReference type="ARBA" id="ARBA00022909"/>
    </source>
</evidence>
<dbReference type="SUPFAM" id="SSF53623">
    <property type="entry name" value="MurD-like peptide ligases, catalytic domain"/>
    <property type="match status" value="1"/>
</dbReference>
<dbReference type="GO" id="GO:0005524">
    <property type="term" value="F:ATP binding"/>
    <property type="evidence" value="ECO:0007669"/>
    <property type="project" value="UniProtKB-KW"/>
</dbReference>
<comment type="pathway">
    <text evidence="2">Cofactor biosynthesis; tetrahydrofolate biosynthesis; 7,8-dihydrofolate from 2-amino-4-hydroxy-6-hydroxymethyl-7,8-dihydropteridine diphosphate and 4-aminobenzoate: step 2/2.</text>
</comment>
<keyword evidence="11 21" id="KW-0067">ATP-binding</keyword>
<dbReference type="InterPro" id="IPR018109">
    <property type="entry name" value="Folylpolyglutamate_synth_CS"/>
</dbReference>
<evidence type="ECO:0000256" key="16">
    <source>
        <dbReference type="ARBA" id="ARBA00032510"/>
    </source>
</evidence>
<comment type="pathway">
    <text evidence="3">Cofactor biosynthesis; tetrahydrofolylpolyglutamate biosynthesis.</text>
</comment>
<dbReference type="GO" id="GO:0008841">
    <property type="term" value="F:dihydrofolate synthase activity"/>
    <property type="evidence" value="ECO:0007669"/>
    <property type="project" value="UniProtKB-EC"/>
</dbReference>
<dbReference type="GO" id="GO:0005737">
    <property type="term" value="C:cytoplasm"/>
    <property type="evidence" value="ECO:0007669"/>
    <property type="project" value="TreeGrafter"/>
</dbReference>
<accession>A0A0W0TRC9</accession>
<dbReference type="InterPro" id="IPR004101">
    <property type="entry name" value="Mur_ligase_C"/>
</dbReference>
<keyword evidence="9" id="KW-0479">Metal-binding</keyword>
<keyword evidence="13" id="KW-0289">Folate biosynthesis</keyword>
<dbReference type="PANTHER" id="PTHR11136">
    <property type="entry name" value="FOLYLPOLYGLUTAMATE SYNTHASE-RELATED"/>
    <property type="match status" value="1"/>
</dbReference>
<evidence type="ECO:0000256" key="3">
    <source>
        <dbReference type="ARBA" id="ARBA00005150"/>
    </source>
</evidence>
<dbReference type="NCBIfam" id="NF008101">
    <property type="entry name" value="PRK10846.1"/>
    <property type="match status" value="1"/>
</dbReference>
<evidence type="ECO:0000256" key="4">
    <source>
        <dbReference type="ARBA" id="ARBA00008276"/>
    </source>
</evidence>
<dbReference type="RefSeq" id="WP_058526287.1">
    <property type="nucleotide sequence ID" value="NZ_CAAAHY010000002.1"/>
</dbReference>
<evidence type="ECO:0000259" key="22">
    <source>
        <dbReference type="Pfam" id="PF02875"/>
    </source>
</evidence>
<evidence type="ECO:0000259" key="23">
    <source>
        <dbReference type="Pfam" id="PF08245"/>
    </source>
</evidence>
<protein>
    <recommendedName>
        <fullName evidence="7">Dihydrofolate synthase/folylpolyglutamate synthase</fullName>
        <ecNumber evidence="5">6.3.2.12</ecNumber>
        <ecNumber evidence="6">6.3.2.17</ecNumber>
    </recommendedName>
    <alternativeName>
        <fullName evidence="16">Folylpoly-gamma-glutamate synthetase-dihydrofolate synthetase</fullName>
    </alternativeName>
    <alternativeName>
        <fullName evidence="14">Folylpolyglutamate synthetase</fullName>
    </alternativeName>
    <alternativeName>
        <fullName evidence="15">Tetrahydrofolylpolyglutamate synthase</fullName>
    </alternativeName>
</protein>
<keyword evidence="25" id="KW-1185">Reference proteome</keyword>
<evidence type="ECO:0000256" key="15">
    <source>
        <dbReference type="ARBA" id="ARBA00030592"/>
    </source>
</evidence>
<dbReference type="InterPro" id="IPR036565">
    <property type="entry name" value="Mur-like_cat_sf"/>
</dbReference>
<dbReference type="SUPFAM" id="SSF53244">
    <property type="entry name" value="MurD-like peptide ligases, peptide-binding domain"/>
    <property type="match status" value="1"/>
</dbReference>
<evidence type="ECO:0000256" key="18">
    <source>
        <dbReference type="ARBA" id="ARBA00047808"/>
    </source>
</evidence>
<comment type="catalytic activity">
    <reaction evidence="19">
        <text>(6R)-5,10-methylenetetrahydrofolyl-(gamma-L-Glu)(n) + L-glutamate + ATP = (6R)-5,10-methylenetetrahydrofolyl-(gamma-L-Glu)(n+1) + ADP + phosphate + H(+)</text>
        <dbReference type="Rhea" id="RHEA:51912"/>
        <dbReference type="Rhea" id="RHEA-COMP:13257"/>
        <dbReference type="Rhea" id="RHEA-COMP:13258"/>
        <dbReference type="ChEBI" id="CHEBI:15378"/>
        <dbReference type="ChEBI" id="CHEBI:29985"/>
        <dbReference type="ChEBI" id="CHEBI:30616"/>
        <dbReference type="ChEBI" id="CHEBI:43474"/>
        <dbReference type="ChEBI" id="CHEBI:136572"/>
        <dbReference type="ChEBI" id="CHEBI:456216"/>
        <dbReference type="EC" id="6.3.2.17"/>
    </reaction>
</comment>
<dbReference type="Proteomes" id="UP000054773">
    <property type="component" value="Unassembled WGS sequence"/>
</dbReference>
<dbReference type="GO" id="GO:0046656">
    <property type="term" value="P:folic acid biosynthetic process"/>
    <property type="evidence" value="ECO:0007669"/>
    <property type="project" value="UniProtKB-KW"/>
</dbReference>
<comment type="caution">
    <text evidence="24">The sequence shown here is derived from an EMBL/GenBank/DDBJ whole genome shotgun (WGS) entry which is preliminary data.</text>
</comment>
<dbReference type="GO" id="GO:0046872">
    <property type="term" value="F:metal ion binding"/>
    <property type="evidence" value="ECO:0007669"/>
    <property type="project" value="UniProtKB-KW"/>
</dbReference>
<dbReference type="Gene3D" id="3.90.190.20">
    <property type="entry name" value="Mur ligase, C-terminal domain"/>
    <property type="match status" value="1"/>
</dbReference>
<evidence type="ECO:0000256" key="20">
    <source>
        <dbReference type="ARBA" id="ARBA00049161"/>
    </source>
</evidence>
<sequence>MTYATDYRSWSLAQWLAILETRHKNEIQLGLDRIRHVAGRFDLLMPQPKIITVAGTNGKGSTVAALEALYQAGGYSTGAYTSPHVLQFNERIRINGQPVADEALAQAFSVIEEGRGDTLLTYFEMATLAALYLFRQYPLDLIILEVGIGGRLDATNIIDTDLAIITTIDYDHQDYLGDTLEKIGAEKAGILREGKPFIYADTSPPSSILHAAQALSCPCSVNGQQYRYQLEQQQLVFTDSRGTLSCQQPYLHGNALAAAMMASRYLNDSLPVTPAGIAQGLSGLTLQGRQQAIETRDHTVLFDVSHNPQAAAYLADHLRQHYSGRRLHAVFSALGDKDLGGIIAPLKNVVDCWYPALLAGKRAATSEQLSQAFANNGIDGFLCHNSPLAAYEAACQTASAGDLILVYGSFFTVCAVLPTVKSENLSEGV</sequence>
<keyword evidence="8 21" id="KW-0436">Ligase</keyword>
<comment type="function">
    <text evidence="1">Functions in two distinct reactions of the de novo folate biosynthetic pathway. Catalyzes the addition of a glutamate residue to dihydropteroate (7,8-dihydropteroate or H2Pte) to form dihydrofolate (7,8-dihydrofolate monoglutamate or H2Pte-Glu). Also catalyzes successive additions of L-glutamate to tetrahydrofolate or 10-formyltetrahydrofolate or 5,10-methylenetetrahydrofolate, leading to folylpolyglutamate derivatives.</text>
</comment>
<name>A0A0W0TRC9_LEGER</name>
<dbReference type="GO" id="GO:0046654">
    <property type="term" value="P:tetrahydrofolate biosynthetic process"/>
    <property type="evidence" value="ECO:0007669"/>
    <property type="project" value="UniProtKB-UniPathway"/>
</dbReference>
<evidence type="ECO:0000256" key="17">
    <source>
        <dbReference type="ARBA" id="ARBA00047493"/>
    </source>
</evidence>
<dbReference type="InterPro" id="IPR013221">
    <property type="entry name" value="Mur_ligase_cen"/>
</dbReference>
<keyword evidence="12" id="KW-0460">Magnesium</keyword>
<evidence type="ECO:0000256" key="10">
    <source>
        <dbReference type="ARBA" id="ARBA00022741"/>
    </source>
</evidence>
<evidence type="ECO:0000256" key="5">
    <source>
        <dbReference type="ARBA" id="ARBA00013023"/>
    </source>
</evidence>
<feature type="domain" description="Mur ligase C-terminal" evidence="22">
    <location>
        <begin position="288"/>
        <end position="410"/>
    </location>
</feature>
<evidence type="ECO:0000256" key="1">
    <source>
        <dbReference type="ARBA" id="ARBA00002714"/>
    </source>
</evidence>
<feature type="domain" description="Mur ligase central" evidence="23">
    <location>
        <begin position="53"/>
        <end position="195"/>
    </location>
</feature>
<dbReference type="UniPathway" id="UPA00077">
    <property type="reaction ID" value="UER00157"/>
</dbReference>
<dbReference type="InterPro" id="IPR001645">
    <property type="entry name" value="Folylpolyglutamate_synth"/>
</dbReference>
<dbReference type="Pfam" id="PF08245">
    <property type="entry name" value="Mur_ligase_M"/>
    <property type="match status" value="1"/>
</dbReference>
<comment type="catalytic activity">
    <reaction evidence="18">
        <text>10-formyltetrahydrofolyl-(gamma-L-Glu)(n) + L-glutamate + ATP = 10-formyltetrahydrofolyl-(gamma-L-Glu)(n+1) + ADP + phosphate + H(+)</text>
        <dbReference type="Rhea" id="RHEA:51904"/>
        <dbReference type="Rhea" id="RHEA-COMP:13088"/>
        <dbReference type="Rhea" id="RHEA-COMP:14300"/>
        <dbReference type="ChEBI" id="CHEBI:15378"/>
        <dbReference type="ChEBI" id="CHEBI:29985"/>
        <dbReference type="ChEBI" id="CHEBI:30616"/>
        <dbReference type="ChEBI" id="CHEBI:43474"/>
        <dbReference type="ChEBI" id="CHEBI:134413"/>
        <dbReference type="ChEBI" id="CHEBI:456216"/>
        <dbReference type="EC" id="6.3.2.17"/>
    </reaction>
</comment>
<proteinExistence type="inferred from homology"/>
<evidence type="ECO:0000256" key="6">
    <source>
        <dbReference type="ARBA" id="ARBA00013025"/>
    </source>
</evidence>
<evidence type="ECO:0000313" key="24">
    <source>
        <dbReference type="EMBL" id="KTC98078.1"/>
    </source>
</evidence>
<evidence type="ECO:0000256" key="2">
    <source>
        <dbReference type="ARBA" id="ARBA00004799"/>
    </source>
</evidence>
<evidence type="ECO:0000256" key="11">
    <source>
        <dbReference type="ARBA" id="ARBA00022840"/>
    </source>
</evidence>
<dbReference type="Pfam" id="PF02875">
    <property type="entry name" value="Mur_ligase_C"/>
    <property type="match status" value="1"/>
</dbReference>
<dbReference type="EC" id="6.3.2.12" evidence="5"/>
<comment type="catalytic activity">
    <reaction evidence="20">
        <text>7,8-dihydropteroate + L-glutamate + ATP = 7,8-dihydrofolate + ADP + phosphate + H(+)</text>
        <dbReference type="Rhea" id="RHEA:23584"/>
        <dbReference type="ChEBI" id="CHEBI:15378"/>
        <dbReference type="ChEBI" id="CHEBI:17839"/>
        <dbReference type="ChEBI" id="CHEBI:29985"/>
        <dbReference type="ChEBI" id="CHEBI:30616"/>
        <dbReference type="ChEBI" id="CHEBI:43474"/>
        <dbReference type="ChEBI" id="CHEBI:57451"/>
        <dbReference type="ChEBI" id="CHEBI:456216"/>
        <dbReference type="EC" id="6.3.2.12"/>
    </reaction>
</comment>
<comment type="catalytic activity">
    <reaction evidence="17">
        <text>(6S)-5,6,7,8-tetrahydrofolyl-(gamma-L-Glu)(n) + L-glutamate + ATP = (6S)-5,6,7,8-tetrahydrofolyl-(gamma-L-Glu)(n+1) + ADP + phosphate + H(+)</text>
        <dbReference type="Rhea" id="RHEA:10580"/>
        <dbReference type="Rhea" id="RHEA-COMP:14738"/>
        <dbReference type="Rhea" id="RHEA-COMP:14740"/>
        <dbReference type="ChEBI" id="CHEBI:15378"/>
        <dbReference type="ChEBI" id="CHEBI:29985"/>
        <dbReference type="ChEBI" id="CHEBI:30616"/>
        <dbReference type="ChEBI" id="CHEBI:43474"/>
        <dbReference type="ChEBI" id="CHEBI:141005"/>
        <dbReference type="ChEBI" id="CHEBI:456216"/>
        <dbReference type="EC" id="6.3.2.17"/>
    </reaction>
</comment>
<dbReference type="STRING" id="448.Lery_1132"/>
<dbReference type="InterPro" id="IPR036615">
    <property type="entry name" value="Mur_ligase_C_dom_sf"/>
</dbReference>
<evidence type="ECO:0000256" key="14">
    <source>
        <dbReference type="ARBA" id="ARBA00030048"/>
    </source>
</evidence>
<reference evidence="24 25" key="1">
    <citation type="submission" date="2015-11" db="EMBL/GenBank/DDBJ databases">
        <title>Genomic analysis of 38 Legionella species identifies large and diverse effector repertoires.</title>
        <authorList>
            <person name="Burstein D."/>
            <person name="Amaro F."/>
            <person name="Zusman T."/>
            <person name="Lifshitz Z."/>
            <person name="Cohen O."/>
            <person name="Gilbert J.A."/>
            <person name="Pupko T."/>
            <person name="Shuman H.A."/>
            <person name="Segal G."/>
        </authorList>
    </citation>
    <scope>NUCLEOTIDE SEQUENCE [LARGE SCALE GENOMIC DNA]</scope>
    <source>
        <strain evidence="24 25">SE-32A-C8</strain>
    </source>
</reference>
<evidence type="ECO:0000313" key="25">
    <source>
        <dbReference type="Proteomes" id="UP000054773"/>
    </source>
</evidence>
<dbReference type="EC" id="6.3.2.17" evidence="6"/>
<dbReference type="PIRSF" id="PIRSF001563">
    <property type="entry name" value="Folylpolyglu_synth"/>
    <property type="match status" value="1"/>
</dbReference>
<dbReference type="PATRIC" id="fig|448.7.peg.1187"/>
<evidence type="ECO:0000256" key="9">
    <source>
        <dbReference type="ARBA" id="ARBA00022723"/>
    </source>
</evidence>
<dbReference type="PANTHER" id="PTHR11136:SF0">
    <property type="entry name" value="DIHYDROFOLATE SYNTHETASE-RELATED"/>
    <property type="match status" value="1"/>
</dbReference>
<evidence type="ECO:0000256" key="19">
    <source>
        <dbReference type="ARBA" id="ARBA00049035"/>
    </source>
</evidence>
<comment type="similarity">
    <text evidence="4 21">Belongs to the folylpolyglutamate synthase family.</text>
</comment>